<sequence>MYVRGGGEGSARMQQVSREKLGRALTALDGQLRGNDFNVRRHHDRLLADDDALLFSPYSLAEYPSILAYLERIGKREAYRTAMAKSDPDMKLVLGADSPELLL</sequence>
<proteinExistence type="predicted"/>
<dbReference type="InterPro" id="IPR036282">
    <property type="entry name" value="Glutathione-S-Trfase_C_sf"/>
</dbReference>
<name>A0A179IDC0_CORDF</name>
<keyword evidence="2" id="KW-1185">Reference proteome</keyword>
<reference evidence="1 2" key="1">
    <citation type="submission" date="2016-03" db="EMBL/GenBank/DDBJ databases">
        <title>Fine-scale spatial genetic structure of a fungal parasite of coffee scale insects.</title>
        <authorList>
            <person name="Jackson D."/>
            <person name="Zemenick K.A."/>
            <person name="Malloure B."/>
            <person name="Quandt C.A."/>
            <person name="James T.Y."/>
        </authorList>
    </citation>
    <scope>NUCLEOTIDE SEQUENCE [LARGE SCALE GENOMIC DNA]</scope>
    <source>
        <strain evidence="1 2">UM487</strain>
    </source>
</reference>
<protein>
    <submittedName>
        <fullName evidence="1">Uncharacterized protein</fullName>
    </submittedName>
</protein>
<dbReference type="SUPFAM" id="SSF47616">
    <property type="entry name" value="GST C-terminal domain-like"/>
    <property type="match status" value="1"/>
</dbReference>
<comment type="caution">
    <text evidence="1">The sequence shown here is derived from an EMBL/GenBank/DDBJ whole genome shotgun (WGS) entry which is preliminary data.</text>
</comment>
<dbReference type="AlphaFoldDB" id="A0A179IDC0"/>
<dbReference type="Gene3D" id="1.20.1050.10">
    <property type="match status" value="1"/>
</dbReference>
<gene>
    <name evidence="1" type="ORF">LLEC1_05219</name>
</gene>
<dbReference type="Proteomes" id="UP000243081">
    <property type="component" value="Unassembled WGS sequence"/>
</dbReference>
<organism evidence="1 2">
    <name type="scientific">Cordyceps confragosa</name>
    <name type="common">Lecanicillium lecanii</name>
    <dbReference type="NCBI Taxonomy" id="2714763"/>
    <lineage>
        <taxon>Eukaryota</taxon>
        <taxon>Fungi</taxon>
        <taxon>Dikarya</taxon>
        <taxon>Ascomycota</taxon>
        <taxon>Pezizomycotina</taxon>
        <taxon>Sordariomycetes</taxon>
        <taxon>Hypocreomycetidae</taxon>
        <taxon>Hypocreales</taxon>
        <taxon>Cordycipitaceae</taxon>
        <taxon>Akanthomyces</taxon>
    </lineage>
</organism>
<dbReference type="EMBL" id="LUKN01002089">
    <property type="protein sequence ID" value="OAQ99678.1"/>
    <property type="molecule type" value="Genomic_DNA"/>
</dbReference>
<dbReference type="OrthoDB" id="2309723at2759"/>
<evidence type="ECO:0000313" key="2">
    <source>
        <dbReference type="Proteomes" id="UP000243081"/>
    </source>
</evidence>
<evidence type="ECO:0000313" key="1">
    <source>
        <dbReference type="EMBL" id="OAQ99678.1"/>
    </source>
</evidence>
<accession>A0A179IDC0</accession>